<evidence type="ECO:0000256" key="4">
    <source>
        <dbReference type="ARBA" id="ARBA00022737"/>
    </source>
</evidence>
<sequence>MSNKPFKLSATLIGHSQDVKSVKFVNNDSIFSCARDTTARVWKKTDEQWSEQLIYQNSNPGFLNAIGAITIKEKEYIISAGQDALVQLWPLHPGSDQSYGPEFILAGHTQNVCCLDVYEAGPENEPTICSGSWIVRRSSGVIILPVWAVLGLGDSDDSVLTAGADNLIMLWKKGKQVLTFKGHTQAVRALAKLPQSPQLFASAGNDATVRVWNLDGQAVRVMDGHDSFIYSLSSMPSGEIISSGEDRTVRIWDPTSGQLTQTVTVPAISVWTVSACSDNGDIVCGSSDNMIRVFTRAEERLASPSELSMFEESVKAAQSQAPPLAMSKNPTYQVLQFLLSRRGKKEGEVAMAKNETNGAVEAYSWDGMKGDWTMVGTVVDGIGSARKQLFEGKEYDYVFDVDIKDGEPPIKLPTTHLVGLSLSFTGQASTDRVQSTERASNDNPYTVAQKWLAKNELPDTYADQIVEFIDKNTSGVALGGPTAGADPFTGAASYRPSNTQNTNSSNVGADPFTGAGSYRPSDTQNTNSSNVGADPFTGAGSYRPSNGAQLTGNKSSASLLPHKSFLSFPPTNSNFSVVTGKIKEFNSQLEAEGLNPDELEALESLTSSLSNLSSPPPESGINVLEKIMLKWPAAKQFPAIDIVRVMAISFLPVQILPCLLSEIKDRNDQSGAELNFTLAVRALNNGLTSCPITSSQPTLVNKSDLAQQICGLLSPESLSKLNLTTKNAKVAFATLLLNLSILCVDGNLGSDAVTQLLAITGQFVTTESEEEGVYRSLIGLGNLISFQRSSGTLSDTEKSTIATLLFSVKGGQTGPNRLSDAIKEINSLIK</sequence>
<keyword evidence="3 5" id="KW-0853">WD repeat</keyword>
<dbReference type="InterPro" id="IPR036322">
    <property type="entry name" value="WD40_repeat_dom_sf"/>
</dbReference>
<feature type="repeat" description="WD" evidence="5">
    <location>
        <begin position="180"/>
        <end position="215"/>
    </location>
</feature>
<dbReference type="CDD" id="cd00200">
    <property type="entry name" value="WD40"/>
    <property type="match status" value="1"/>
</dbReference>
<dbReference type="EMBL" id="PKSL01000035">
    <property type="protein sequence ID" value="POW11920.1"/>
    <property type="molecule type" value="Genomic_DNA"/>
</dbReference>
<dbReference type="Gene3D" id="1.25.10.10">
    <property type="entry name" value="Leucine-rich Repeat Variant"/>
    <property type="match status" value="1"/>
</dbReference>
<dbReference type="SUPFAM" id="SSF50978">
    <property type="entry name" value="WD40 repeat-like"/>
    <property type="match status" value="1"/>
</dbReference>
<evidence type="ECO:0000259" key="7">
    <source>
        <dbReference type="PROSITE" id="PS51394"/>
    </source>
</evidence>
<keyword evidence="4" id="KW-0677">Repeat</keyword>
<dbReference type="PRINTS" id="PR00320">
    <property type="entry name" value="GPROTEINBRPT"/>
</dbReference>
<comment type="subcellular location">
    <subcellularLocation>
        <location evidence="1">Cytoplasm</location>
    </subcellularLocation>
</comment>
<dbReference type="InterPro" id="IPR011989">
    <property type="entry name" value="ARM-like"/>
</dbReference>
<dbReference type="PANTHER" id="PTHR19849">
    <property type="entry name" value="PHOSPHOLIPASE A-2-ACTIVATING PROTEIN"/>
    <property type="match status" value="1"/>
</dbReference>
<dbReference type="PROSITE" id="PS51396">
    <property type="entry name" value="PUL"/>
    <property type="match status" value="1"/>
</dbReference>
<dbReference type="VEuPathDB" id="FungiDB:PSHT_02999"/>
<evidence type="ECO:0000256" key="1">
    <source>
        <dbReference type="ARBA" id="ARBA00004496"/>
    </source>
</evidence>
<dbReference type="PROSITE" id="PS50294">
    <property type="entry name" value="WD_REPEATS_REGION"/>
    <property type="match status" value="2"/>
</dbReference>
<dbReference type="SMART" id="SM00320">
    <property type="entry name" value="WD40"/>
    <property type="match status" value="6"/>
</dbReference>
<dbReference type="InterPro" id="IPR015155">
    <property type="entry name" value="PFU"/>
</dbReference>
<dbReference type="InterPro" id="IPR020472">
    <property type="entry name" value="WD40_PAC1"/>
</dbReference>
<dbReference type="InterPro" id="IPR013535">
    <property type="entry name" value="PUL_dom"/>
</dbReference>
<dbReference type="Pfam" id="PF00400">
    <property type="entry name" value="WD40"/>
    <property type="match status" value="3"/>
</dbReference>
<feature type="region of interest" description="Disordered" evidence="6">
    <location>
        <begin position="488"/>
        <end position="554"/>
    </location>
</feature>
<proteinExistence type="predicted"/>
<dbReference type="PANTHER" id="PTHR19849:SF0">
    <property type="entry name" value="PHOSPHOLIPASE A-2-ACTIVATING PROTEIN"/>
    <property type="match status" value="1"/>
</dbReference>
<dbReference type="PROSITE" id="PS50082">
    <property type="entry name" value="WD_REPEATS_2"/>
    <property type="match status" value="3"/>
</dbReference>
<feature type="repeat" description="WD" evidence="5">
    <location>
        <begin position="222"/>
        <end position="262"/>
    </location>
</feature>
<protein>
    <recommendedName>
        <fullName evidence="11">Phospholipase A-2-activating protein</fullName>
    </recommendedName>
</protein>
<dbReference type="Pfam" id="PF08324">
    <property type="entry name" value="PUL"/>
    <property type="match status" value="1"/>
</dbReference>
<comment type="caution">
    <text evidence="9">The sequence shown here is derived from an EMBL/GenBank/DDBJ whole genome shotgun (WGS) entry which is preliminary data.</text>
</comment>
<feature type="compositionally biased region" description="Polar residues" evidence="6">
    <location>
        <begin position="520"/>
        <end position="531"/>
    </location>
</feature>
<feature type="domain" description="PFU" evidence="7">
    <location>
        <begin position="364"/>
        <end position="483"/>
    </location>
</feature>
<accession>A0A2S4VRC6</accession>
<feature type="non-terminal residue" evidence="9">
    <location>
        <position position="830"/>
    </location>
</feature>
<keyword evidence="10" id="KW-1185">Reference proteome</keyword>
<feature type="repeat" description="WD" evidence="5">
    <location>
        <begin position="12"/>
        <end position="43"/>
    </location>
</feature>
<dbReference type="Gene3D" id="3.10.20.870">
    <property type="entry name" value="PFU (PLAA family ubiquitin binding), C-terminal domain"/>
    <property type="match status" value="1"/>
</dbReference>
<keyword evidence="2" id="KW-0963">Cytoplasm</keyword>
<feature type="compositionally biased region" description="Polar residues" evidence="6">
    <location>
        <begin position="543"/>
        <end position="554"/>
    </location>
</feature>
<evidence type="ECO:0000256" key="5">
    <source>
        <dbReference type="PROSITE-ProRule" id="PRU00221"/>
    </source>
</evidence>
<dbReference type="GO" id="GO:0010992">
    <property type="term" value="P:ubiquitin recycling"/>
    <property type="evidence" value="ECO:0007669"/>
    <property type="project" value="TreeGrafter"/>
</dbReference>
<dbReference type="AlphaFoldDB" id="A0A2S4VRC6"/>
<dbReference type="PROSITE" id="PS51394">
    <property type="entry name" value="PFU"/>
    <property type="match status" value="1"/>
</dbReference>
<dbReference type="GO" id="GO:0005737">
    <property type="term" value="C:cytoplasm"/>
    <property type="evidence" value="ECO:0007669"/>
    <property type="project" value="UniProtKB-SubCell"/>
</dbReference>
<evidence type="ECO:0000313" key="9">
    <source>
        <dbReference type="EMBL" id="POW11920.1"/>
    </source>
</evidence>
<organism evidence="9 10">
    <name type="scientific">Puccinia striiformis</name>
    <dbReference type="NCBI Taxonomy" id="27350"/>
    <lineage>
        <taxon>Eukaryota</taxon>
        <taxon>Fungi</taxon>
        <taxon>Dikarya</taxon>
        <taxon>Basidiomycota</taxon>
        <taxon>Pucciniomycotina</taxon>
        <taxon>Pucciniomycetes</taxon>
        <taxon>Pucciniales</taxon>
        <taxon>Pucciniaceae</taxon>
        <taxon>Puccinia</taxon>
    </lineage>
</organism>
<dbReference type="InterPro" id="IPR001680">
    <property type="entry name" value="WD40_rpt"/>
</dbReference>
<dbReference type="VEuPathDB" id="FungiDB:PSTT_04936"/>
<evidence type="ECO:0000256" key="6">
    <source>
        <dbReference type="SAM" id="MobiDB-lite"/>
    </source>
</evidence>
<feature type="compositionally biased region" description="Polar residues" evidence="6">
    <location>
        <begin position="495"/>
        <end position="507"/>
    </location>
</feature>
<dbReference type="InterPro" id="IPR038122">
    <property type="entry name" value="PFU_sf"/>
</dbReference>
<reference evidence="9" key="1">
    <citation type="submission" date="2017-12" db="EMBL/GenBank/DDBJ databases">
        <title>Gene loss provides genomic basis for host adaptation in cereal stripe rust fungi.</title>
        <authorList>
            <person name="Xia C."/>
        </authorList>
    </citation>
    <scope>NUCLEOTIDE SEQUENCE [LARGE SCALE GENOMIC DNA]</scope>
    <source>
        <strain evidence="9">93-210</strain>
    </source>
</reference>
<evidence type="ECO:0000256" key="2">
    <source>
        <dbReference type="ARBA" id="ARBA00022490"/>
    </source>
</evidence>
<evidence type="ECO:0000313" key="10">
    <source>
        <dbReference type="Proteomes" id="UP000239156"/>
    </source>
</evidence>
<feature type="domain" description="PUL" evidence="8">
    <location>
        <begin position="558"/>
        <end position="828"/>
    </location>
</feature>
<dbReference type="Proteomes" id="UP000239156">
    <property type="component" value="Unassembled WGS sequence"/>
</dbReference>
<dbReference type="GO" id="GO:0043161">
    <property type="term" value="P:proteasome-mediated ubiquitin-dependent protein catabolic process"/>
    <property type="evidence" value="ECO:0007669"/>
    <property type="project" value="TreeGrafter"/>
</dbReference>
<dbReference type="GO" id="GO:0005634">
    <property type="term" value="C:nucleus"/>
    <property type="evidence" value="ECO:0007669"/>
    <property type="project" value="TreeGrafter"/>
</dbReference>
<dbReference type="GO" id="GO:0043130">
    <property type="term" value="F:ubiquitin binding"/>
    <property type="evidence" value="ECO:0007669"/>
    <property type="project" value="TreeGrafter"/>
</dbReference>
<evidence type="ECO:0008006" key="11">
    <source>
        <dbReference type="Google" id="ProtNLM"/>
    </source>
</evidence>
<name>A0A2S4VRC6_9BASI</name>
<dbReference type="Gene3D" id="2.130.10.10">
    <property type="entry name" value="YVTN repeat-like/Quinoprotein amine dehydrogenase"/>
    <property type="match status" value="1"/>
</dbReference>
<evidence type="ECO:0000259" key="8">
    <source>
        <dbReference type="PROSITE" id="PS51396"/>
    </source>
</evidence>
<gene>
    <name evidence="9" type="ORF">PSTT_04936</name>
</gene>
<dbReference type="InterPro" id="IPR015943">
    <property type="entry name" value="WD40/YVTN_repeat-like_dom_sf"/>
</dbReference>
<evidence type="ECO:0000256" key="3">
    <source>
        <dbReference type="ARBA" id="ARBA00022574"/>
    </source>
</evidence>
<dbReference type="Pfam" id="PF09070">
    <property type="entry name" value="PFU"/>
    <property type="match status" value="2"/>
</dbReference>